<dbReference type="Gene3D" id="3.40.50.1110">
    <property type="entry name" value="SGNH hydrolase"/>
    <property type="match status" value="1"/>
</dbReference>
<name>A0ABS5RER3_9MYCO</name>
<dbReference type="InterPro" id="IPR053140">
    <property type="entry name" value="GDSL_Rv0518-like"/>
</dbReference>
<evidence type="ECO:0000256" key="1">
    <source>
        <dbReference type="SAM" id="Phobius"/>
    </source>
</evidence>
<keyword evidence="3" id="KW-0378">Hydrolase</keyword>
<dbReference type="SUPFAM" id="SSF52266">
    <property type="entry name" value="SGNH hydrolase"/>
    <property type="match status" value="1"/>
</dbReference>
<dbReference type="GO" id="GO:0016787">
    <property type="term" value="F:hydrolase activity"/>
    <property type="evidence" value="ECO:0007669"/>
    <property type="project" value="UniProtKB-KW"/>
</dbReference>
<organism evidence="3 4">
    <name type="scientific">Mycolicibacter acidiphilus</name>
    <dbReference type="NCBI Taxonomy" id="2835306"/>
    <lineage>
        <taxon>Bacteria</taxon>
        <taxon>Bacillati</taxon>
        <taxon>Actinomycetota</taxon>
        <taxon>Actinomycetes</taxon>
        <taxon>Mycobacteriales</taxon>
        <taxon>Mycobacteriaceae</taxon>
        <taxon>Mycolicibacter</taxon>
    </lineage>
</organism>
<proteinExistence type="predicted"/>
<protein>
    <submittedName>
        <fullName evidence="3">SGNH/GDSL hydrolase family protein</fullName>
    </submittedName>
</protein>
<dbReference type="EMBL" id="JAHCLR010000004">
    <property type="protein sequence ID" value="MBS9532758.1"/>
    <property type="molecule type" value="Genomic_DNA"/>
</dbReference>
<keyword evidence="1" id="KW-1133">Transmembrane helix</keyword>
<dbReference type="InterPro" id="IPR054624">
    <property type="entry name" value="GDSL_Rv0518"/>
</dbReference>
<dbReference type="Proteomes" id="UP001519535">
    <property type="component" value="Unassembled WGS sequence"/>
</dbReference>
<reference evidence="3 4" key="1">
    <citation type="submission" date="2021-05" db="EMBL/GenBank/DDBJ databases">
        <title>Mycobacterium acidophilum sp. nov., an extremely acid-tolerant member of the genus Mycobacterium.</title>
        <authorList>
            <person name="Xia J."/>
        </authorList>
    </citation>
    <scope>NUCLEOTIDE SEQUENCE [LARGE SCALE GENOMIC DNA]</scope>
    <source>
        <strain evidence="3 4">M1</strain>
    </source>
</reference>
<feature type="transmembrane region" description="Helical" evidence="1">
    <location>
        <begin position="12"/>
        <end position="31"/>
    </location>
</feature>
<dbReference type="InterPro" id="IPR036514">
    <property type="entry name" value="SGNH_hydro_sf"/>
</dbReference>
<feature type="domain" description="SGNH hydrolase-type esterase" evidence="2">
    <location>
        <begin position="54"/>
        <end position="223"/>
    </location>
</feature>
<evidence type="ECO:0000259" key="2">
    <source>
        <dbReference type="Pfam" id="PF13472"/>
    </source>
</evidence>
<dbReference type="CDD" id="cd00229">
    <property type="entry name" value="SGNH_hydrolase"/>
    <property type="match status" value="1"/>
</dbReference>
<dbReference type="PANTHER" id="PTHR43784:SF2">
    <property type="entry name" value="GDSL-LIKE LIPASE_ACYLHYDROLASE, PUTATIVE (AFU_ORTHOLOGUE AFUA_2G00820)-RELATED"/>
    <property type="match status" value="1"/>
</dbReference>
<dbReference type="PANTHER" id="PTHR43784">
    <property type="entry name" value="GDSL-LIKE LIPASE/ACYLHYDROLASE, PUTATIVE (AFU_ORTHOLOGUE AFUA_2G00820)-RELATED"/>
    <property type="match status" value="1"/>
</dbReference>
<accession>A0ABS5RER3</accession>
<keyword evidence="1" id="KW-0812">Transmembrane</keyword>
<sequence>MGRREVTRLTTFAVSLLAAVVVVVVGTRYLATDSEPVQRFETVPLSATPNHVAVIGDSYTAGFENTGRGPANWTEQAWRTLARRGMPISADVAAEGGAGYGVRGNHGSLFSDLAARAVQPDDALVVFFGSRNDQDVDPGQLTANVVDTLGLARRVAPSARLLVIGPPWPTADVPPSVLWIRDMLSAQAIAAGGEFVDPLAARWFVDRPELIGPDGVHPTDAGQTYMAEKIAPLISTELPKRA</sequence>
<evidence type="ECO:0000313" key="3">
    <source>
        <dbReference type="EMBL" id="MBS9532758.1"/>
    </source>
</evidence>
<keyword evidence="1" id="KW-0472">Membrane</keyword>
<dbReference type="NCBIfam" id="NF045548">
    <property type="entry name" value="GDSL_lipase"/>
    <property type="match status" value="1"/>
</dbReference>
<dbReference type="Pfam" id="PF13472">
    <property type="entry name" value="Lipase_GDSL_2"/>
    <property type="match status" value="1"/>
</dbReference>
<dbReference type="InterPro" id="IPR013830">
    <property type="entry name" value="SGNH_hydro"/>
</dbReference>
<comment type="caution">
    <text evidence="3">The sequence shown here is derived from an EMBL/GenBank/DDBJ whole genome shotgun (WGS) entry which is preliminary data.</text>
</comment>
<keyword evidence="4" id="KW-1185">Reference proteome</keyword>
<evidence type="ECO:0000313" key="4">
    <source>
        <dbReference type="Proteomes" id="UP001519535"/>
    </source>
</evidence>
<gene>
    <name evidence="3" type="ORF">KIH27_04050</name>
</gene>